<gene>
    <name evidence="3" type="ORF">M408DRAFT_331694</name>
</gene>
<keyword evidence="4" id="KW-1185">Reference proteome</keyword>
<evidence type="ECO:0000256" key="2">
    <source>
        <dbReference type="SAM" id="Phobius"/>
    </source>
</evidence>
<feature type="transmembrane region" description="Helical" evidence="2">
    <location>
        <begin position="116"/>
        <end position="139"/>
    </location>
</feature>
<keyword evidence="2" id="KW-0472">Membrane</keyword>
<reference evidence="3 4" key="1">
    <citation type="submission" date="2014-04" db="EMBL/GenBank/DDBJ databases">
        <authorList>
            <consortium name="DOE Joint Genome Institute"/>
            <person name="Kuo A."/>
            <person name="Zuccaro A."/>
            <person name="Kohler A."/>
            <person name="Nagy L.G."/>
            <person name="Floudas D."/>
            <person name="Copeland A."/>
            <person name="Barry K.W."/>
            <person name="Cichocki N."/>
            <person name="Veneault-Fourrey C."/>
            <person name="LaButti K."/>
            <person name="Lindquist E.A."/>
            <person name="Lipzen A."/>
            <person name="Lundell T."/>
            <person name="Morin E."/>
            <person name="Murat C."/>
            <person name="Sun H."/>
            <person name="Tunlid A."/>
            <person name="Henrissat B."/>
            <person name="Grigoriev I.V."/>
            <person name="Hibbett D.S."/>
            <person name="Martin F."/>
            <person name="Nordberg H.P."/>
            <person name="Cantor M.N."/>
            <person name="Hua S.X."/>
        </authorList>
    </citation>
    <scope>NUCLEOTIDE SEQUENCE [LARGE SCALE GENOMIC DNA]</scope>
    <source>
        <strain evidence="3 4">MAFF 305830</strain>
    </source>
</reference>
<evidence type="ECO:0000256" key="1">
    <source>
        <dbReference type="SAM" id="MobiDB-lite"/>
    </source>
</evidence>
<dbReference type="Proteomes" id="UP000054097">
    <property type="component" value="Unassembled WGS sequence"/>
</dbReference>
<keyword evidence="2" id="KW-1133">Transmembrane helix</keyword>
<name>A0A0C3AXM9_SERVB</name>
<evidence type="ECO:0000313" key="4">
    <source>
        <dbReference type="Proteomes" id="UP000054097"/>
    </source>
</evidence>
<proteinExistence type="predicted"/>
<feature type="compositionally biased region" description="Low complexity" evidence="1">
    <location>
        <begin position="10"/>
        <end position="29"/>
    </location>
</feature>
<keyword evidence="2" id="KW-0812">Transmembrane</keyword>
<dbReference type="EMBL" id="KN824321">
    <property type="protein sequence ID" value="KIM24739.1"/>
    <property type="molecule type" value="Genomic_DNA"/>
</dbReference>
<dbReference type="HOGENOM" id="CLU_1225437_0_0_1"/>
<reference evidence="4" key="2">
    <citation type="submission" date="2015-01" db="EMBL/GenBank/DDBJ databases">
        <title>Evolutionary Origins and Diversification of the Mycorrhizal Mutualists.</title>
        <authorList>
            <consortium name="DOE Joint Genome Institute"/>
            <consortium name="Mycorrhizal Genomics Consortium"/>
            <person name="Kohler A."/>
            <person name="Kuo A."/>
            <person name="Nagy L.G."/>
            <person name="Floudas D."/>
            <person name="Copeland A."/>
            <person name="Barry K.W."/>
            <person name="Cichocki N."/>
            <person name="Veneault-Fourrey C."/>
            <person name="LaButti K."/>
            <person name="Lindquist E.A."/>
            <person name="Lipzen A."/>
            <person name="Lundell T."/>
            <person name="Morin E."/>
            <person name="Murat C."/>
            <person name="Riley R."/>
            <person name="Ohm R."/>
            <person name="Sun H."/>
            <person name="Tunlid A."/>
            <person name="Henrissat B."/>
            <person name="Grigoriev I.V."/>
            <person name="Hibbett D.S."/>
            <person name="Martin F."/>
        </authorList>
    </citation>
    <scope>NUCLEOTIDE SEQUENCE [LARGE SCALE GENOMIC DNA]</scope>
    <source>
        <strain evidence="4">MAFF 305830</strain>
    </source>
</reference>
<sequence length="226" mass="25275">MYPKKLAKPTQTGASASSTSTWSSTMSRTLASALVPNNNKGSIGRRSERPAPVPYVYPEPPSSPRRNDSAVVRIDDTTRNVQEIPKSRSEGEYYNERYYQAQIAHLQTALVREHGLFVRVIIGFCVLVLAMLVLILYLFQRPSSCEKTGKGEIKWNVNIPILSPWTSTHEKEKHATTTTAAGWSFTTVLLLTSLCLLAWQNRNTMLKPILTFVSGHAGELRHLFSL</sequence>
<feature type="compositionally biased region" description="Pro residues" evidence="1">
    <location>
        <begin position="51"/>
        <end position="63"/>
    </location>
</feature>
<dbReference type="AlphaFoldDB" id="A0A0C3AXM9"/>
<dbReference type="OrthoDB" id="3183931at2759"/>
<organism evidence="3 4">
    <name type="scientific">Serendipita vermifera MAFF 305830</name>
    <dbReference type="NCBI Taxonomy" id="933852"/>
    <lineage>
        <taxon>Eukaryota</taxon>
        <taxon>Fungi</taxon>
        <taxon>Dikarya</taxon>
        <taxon>Basidiomycota</taxon>
        <taxon>Agaricomycotina</taxon>
        <taxon>Agaricomycetes</taxon>
        <taxon>Sebacinales</taxon>
        <taxon>Serendipitaceae</taxon>
        <taxon>Serendipita</taxon>
    </lineage>
</organism>
<feature type="transmembrane region" description="Helical" evidence="2">
    <location>
        <begin position="180"/>
        <end position="199"/>
    </location>
</feature>
<accession>A0A0C3AXM9</accession>
<protein>
    <submittedName>
        <fullName evidence="3">Uncharacterized protein</fullName>
    </submittedName>
</protein>
<feature type="region of interest" description="Disordered" evidence="1">
    <location>
        <begin position="1"/>
        <end position="70"/>
    </location>
</feature>
<evidence type="ECO:0000313" key="3">
    <source>
        <dbReference type="EMBL" id="KIM24739.1"/>
    </source>
</evidence>